<dbReference type="RefSeq" id="WP_378537559.1">
    <property type="nucleotide sequence ID" value="NZ_JBHSBH010000015.1"/>
</dbReference>
<dbReference type="PANTHER" id="PTHR11895">
    <property type="entry name" value="TRANSAMIDASE"/>
    <property type="match status" value="1"/>
</dbReference>
<sequence length="472" mass="49376">MTQIHDLTANDLVGAVRRRELSPVEIAGHYLERIRRLGDRLGAFITVTAELAQEQARMAEKQALSDTPDDLPPLLGVPVPIKDLDPVAGVRFTSGSALHSERVADADSDVVAALRAAGAVMPGKTNTPEFGSPCYTENDIAAPARTPWDTSLSAGGSSGGAAAAVAAGLAPLAHGSDGGGSIRIPASACGLFGLKPTRGRVTSGPFKPDFIGLSTAGPLARTVADAALMLDVIAVSAPGDYYAAPPLPAGETFLGHARRDPGRLRIASFSAPPLPDVPVHPDAAAAHAEAAALLTGLGHDVEEIAPPFDASFMPHFELVWAAMAAANPVAPEDEHRLRPLNRWLRERARASSIPAYMAATAALQAAMRAALRRLLPYDAVLTPTLAQPPVPVGHFGADPAEDFRRMTLFTPFTSMFNVTGQPSVNLPLHWNAGGLPIGVMLTGRPGGEPTLLALSAQLEAARPWRARTPPVW</sequence>
<dbReference type="InterPro" id="IPR023631">
    <property type="entry name" value="Amidase_dom"/>
</dbReference>
<accession>A0ABV8FWW4</accession>
<dbReference type="Pfam" id="PF01425">
    <property type="entry name" value="Amidase"/>
    <property type="match status" value="1"/>
</dbReference>
<dbReference type="PROSITE" id="PS00571">
    <property type="entry name" value="AMIDASES"/>
    <property type="match status" value="1"/>
</dbReference>
<dbReference type="Proteomes" id="UP001595847">
    <property type="component" value="Unassembled WGS sequence"/>
</dbReference>
<feature type="domain" description="Amidase" evidence="2">
    <location>
        <begin position="28"/>
        <end position="452"/>
    </location>
</feature>
<dbReference type="InterPro" id="IPR036928">
    <property type="entry name" value="AS_sf"/>
</dbReference>
<dbReference type="PANTHER" id="PTHR11895:SF7">
    <property type="entry name" value="GLUTAMYL-TRNA(GLN) AMIDOTRANSFERASE SUBUNIT A, MITOCHONDRIAL"/>
    <property type="match status" value="1"/>
</dbReference>
<evidence type="ECO:0000313" key="4">
    <source>
        <dbReference type="Proteomes" id="UP001595847"/>
    </source>
</evidence>
<comment type="similarity">
    <text evidence="1">Belongs to the amidase family.</text>
</comment>
<dbReference type="SUPFAM" id="SSF75304">
    <property type="entry name" value="Amidase signature (AS) enzymes"/>
    <property type="match status" value="1"/>
</dbReference>
<reference evidence="4" key="1">
    <citation type="journal article" date="2019" name="Int. J. Syst. Evol. Microbiol.">
        <title>The Global Catalogue of Microorganisms (GCM) 10K type strain sequencing project: providing services to taxonomists for standard genome sequencing and annotation.</title>
        <authorList>
            <consortium name="The Broad Institute Genomics Platform"/>
            <consortium name="The Broad Institute Genome Sequencing Center for Infectious Disease"/>
            <person name="Wu L."/>
            <person name="Ma J."/>
        </authorList>
    </citation>
    <scope>NUCLEOTIDE SEQUENCE [LARGE SCALE GENOMIC DNA]</scope>
    <source>
        <strain evidence="4">TBRC 1826</strain>
    </source>
</reference>
<evidence type="ECO:0000259" key="2">
    <source>
        <dbReference type="Pfam" id="PF01425"/>
    </source>
</evidence>
<name>A0ABV8FWW4_9ACTN</name>
<keyword evidence="4" id="KW-1185">Reference proteome</keyword>
<comment type="caution">
    <text evidence="3">The sequence shown here is derived from an EMBL/GenBank/DDBJ whole genome shotgun (WGS) entry which is preliminary data.</text>
</comment>
<gene>
    <name evidence="3" type="ORF">ACFOVU_25220</name>
</gene>
<dbReference type="InterPro" id="IPR020556">
    <property type="entry name" value="Amidase_CS"/>
</dbReference>
<evidence type="ECO:0000256" key="1">
    <source>
        <dbReference type="ARBA" id="ARBA00009199"/>
    </source>
</evidence>
<dbReference type="EMBL" id="JBHSBH010000015">
    <property type="protein sequence ID" value="MFC3999240.1"/>
    <property type="molecule type" value="Genomic_DNA"/>
</dbReference>
<evidence type="ECO:0000313" key="3">
    <source>
        <dbReference type="EMBL" id="MFC3999240.1"/>
    </source>
</evidence>
<proteinExistence type="inferred from homology"/>
<protein>
    <submittedName>
        <fullName evidence="3">Amidase</fullName>
    </submittedName>
</protein>
<dbReference type="InterPro" id="IPR000120">
    <property type="entry name" value="Amidase"/>
</dbReference>
<organism evidence="3 4">
    <name type="scientific">Nocardiopsis sediminis</name>
    <dbReference type="NCBI Taxonomy" id="1778267"/>
    <lineage>
        <taxon>Bacteria</taxon>
        <taxon>Bacillati</taxon>
        <taxon>Actinomycetota</taxon>
        <taxon>Actinomycetes</taxon>
        <taxon>Streptosporangiales</taxon>
        <taxon>Nocardiopsidaceae</taxon>
        <taxon>Nocardiopsis</taxon>
    </lineage>
</organism>
<dbReference type="Gene3D" id="3.90.1300.10">
    <property type="entry name" value="Amidase signature (AS) domain"/>
    <property type="match status" value="1"/>
</dbReference>